<dbReference type="EnsemblMetazoa" id="G2748.2">
    <property type="protein sequence ID" value="G2748.2:cds"/>
    <property type="gene ID" value="G2748"/>
</dbReference>
<dbReference type="SUPFAM" id="SSF49785">
    <property type="entry name" value="Galactose-binding domain-like"/>
    <property type="match status" value="1"/>
</dbReference>
<sequence>METWIQHLIILLTCFVSSEGVVFRMEAEKYAARRFHNHRENASGEKAVNFNKGQKLNFYFCLRDDAEVSVNQVVYSNDGGSDTFEVNLDGKLVLGNLKTPEQSNGGKHWNEFLYSGQVGPNMTLESGRHTITLDFKETDRHGLDVDFIEIEVNDKKLNREIFECAVYCIPEIKYDNGPIRDDMPSAIAERIVVPVNCPTDDNLLIPVYHEDIKHFLITATLPKYRSFENHYTGKESFCNDDNSGILWSFSNLKIPWDKQTDSWSGFTTLKYQASNVSKNSYLTVTFQPIAKNDLAIDNTLKISFNEPKADIYVEMKYKKSDGSWSTPEGQYITPQNMDYLVSIPRNTWSDTQENQVEITILADPETLTGLDLDLLLYRRKEKRRREEVLFNDMNTRVAATNIYVGDETDNEKMVVKSGNIKGNVSNVSFISVYQKSQWSDSQHEILRIHQNGKLQLLPLPAHGFQGKMPFGTSVFLGANDPTKMPPKAPIDQITIIPEPLEMFLTYKDGSKATLLVKTDLDQTNVLVKDVQITRDPIQFPFATISSMWQFDGNADIDHVSTNGNVERHVMNGWKELYGTHFSFFRKCISNHNTLSPDVQLKLVNEEDLYLHL</sequence>
<dbReference type="InterPro" id="IPR008979">
    <property type="entry name" value="Galactose-bd-like_sf"/>
</dbReference>
<dbReference type="Pfam" id="PF03422">
    <property type="entry name" value="CBM_6"/>
    <property type="match status" value="1"/>
</dbReference>
<dbReference type="GO" id="GO:0030246">
    <property type="term" value="F:carbohydrate binding"/>
    <property type="evidence" value="ECO:0007669"/>
    <property type="project" value="InterPro"/>
</dbReference>
<evidence type="ECO:0000313" key="4">
    <source>
        <dbReference type="Proteomes" id="UP000005408"/>
    </source>
</evidence>
<dbReference type="Proteomes" id="UP000005408">
    <property type="component" value="Unassembled WGS sequence"/>
</dbReference>
<feature type="signal peptide" evidence="1">
    <location>
        <begin position="1"/>
        <end position="20"/>
    </location>
</feature>
<feature type="chain" id="PRO_5042431612" description="CBM6 domain-containing protein" evidence="1">
    <location>
        <begin position="21"/>
        <end position="612"/>
    </location>
</feature>
<protein>
    <recommendedName>
        <fullName evidence="2">CBM6 domain-containing protein</fullName>
    </recommendedName>
</protein>
<keyword evidence="1" id="KW-0732">Signal</keyword>
<dbReference type="InterPro" id="IPR005084">
    <property type="entry name" value="CBM6"/>
</dbReference>
<organism evidence="3 4">
    <name type="scientific">Magallana gigas</name>
    <name type="common">Pacific oyster</name>
    <name type="synonym">Crassostrea gigas</name>
    <dbReference type="NCBI Taxonomy" id="29159"/>
    <lineage>
        <taxon>Eukaryota</taxon>
        <taxon>Metazoa</taxon>
        <taxon>Spiralia</taxon>
        <taxon>Lophotrochozoa</taxon>
        <taxon>Mollusca</taxon>
        <taxon>Bivalvia</taxon>
        <taxon>Autobranchia</taxon>
        <taxon>Pteriomorphia</taxon>
        <taxon>Ostreida</taxon>
        <taxon>Ostreoidea</taxon>
        <taxon>Ostreidae</taxon>
        <taxon>Magallana</taxon>
    </lineage>
</organism>
<evidence type="ECO:0000259" key="2">
    <source>
        <dbReference type="Pfam" id="PF03422"/>
    </source>
</evidence>
<dbReference type="EnsemblMetazoa" id="G2748.1">
    <property type="protein sequence ID" value="G2748.1:cds"/>
    <property type="gene ID" value="G2748"/>
</dbReference>
<keyword evidence="4" id="KW-1185">Reference proteome</keyword>
<accession>A0A8W8LD90</accession>
<dbReference type="AlphaFoldDB" id="A0A8W8LD90"/>
<evidence type="ECO:0000313" key="3">
    <source>
        <dbReference type="EnsemblMetazoa" id="G2748.1:cds"/>
    </source>
</evidence>
<feature type="domain" description="CBM6" evidence="2">
    <location>
        <begin position="26"/>
        <end position="150"/>
    </location>
</feature>
<reference evidence="3" key="1">
    <citation type="submission" date="2022-08" db="UniProtKB">
        <authorList>
            <consortium name="EnsemblMetazoa"/>
        </authorList>
    </citation>
    <scope>IDENTIFICATION</scope>
    <source>
        <strain evidence="3">05x7-T-G4-1.051#20</strain>
    </source>
</reference>
<proteinExistence type="predicted"/>
<dbReference type="Gene3D" id="2.60.120.260">
    <property type="entry name" value="Galactose-binding domain-like"/>
    <property type="match status" value="1"/>
</dbReference>
<evidence type="ECO:0000256" key="1">
    <source>
        <dbReference type="SAM" id="SignalP"/>
    </source>
</evidence>
<name>A0A8W8LD90_MAGGI</name>